<dbReference type="InterPro" id="IPR038935">
    <property type="entry name" value="C5orf52"/>
</dbReference>
<name>A0A8I5UJ49_PONAB</name>
<evidence type="ECO:0000313" key="3">
    <source>
        <dbReference type="Proteomes" id="UP000001595"/>
    </source>
</evidence>
<gene>
    <name evidence="2" type="primary">C4H5orf52</name>
</gene>
<proteinExistence type="predicted"/>
<dbReference type="AlphaFoldDB" id="A0A8I5UJ49"/>
<reference evidence="2" key="3">
    <citation type="submission" date="2025-09" db="UniProtKB">
        <authorList>
            <consortium name="Ensembl"/>
        </authorList>
    </citation>
    <scope>IDENTIFICATION</scope>
</reference>
<reference evidence="2 3" key="1">
    <citation type="submission" date="2008-02" db="EMBL/GenBank/DDBJ databases">
        <title>A 6x draft sequence assembly of the Pongo pygmaeus abelii genome.</title>
        <authorList>
            <person name="Wilson R.K."/>
            <person name="Mardis E."/>
        </authorList>
    </citation>
    <scope>NUCLEOTIDE SEQUENCE [LARGE SCALE GENOMIC DNA]</scope>
</reference>
<feature type="compositionally biased region" description="Low complexity" evidence="1">
    <location>
        <begin position="21"/>
        <end position="33"/>
    </location>
</feature>
<reference evidence="2" key="2">
    <citation type="submission" date="2025-08" db="UniProtKB">
        <authorList>
            <consortium name="Ensembl"/>
        </authorList>
    </citation>
    <scope>IDENTIFICATION</scope>
</reference>
<organism evidence="2 3">
    <name type="scientific">Pongo abelii</name>
    <name type="common">Sumatran orangutan</name>
    <name type="synonym">Pongo pygmaeus abelii</name>
    <dbReference type="NCBI Taxonomy" id="9601"/>
    <lineage>
        <taxon>Eukaryota</taxon>
        <taxon>Metazoa</taxon>
        <taxon>Chordata</taxon>
        <taxon>Craniata</taxon>
        <taxon>Vertebrata</taxon>
        <taxon>Euteleostomi</taxon>
        <taxon>Mammalia</taxon>
        <taxon>Eutheria</taxon>
        <taxon>Euarchontoglires</taxon>
        <taxon>Primates</taxon>
        <taxon>Haplorrhini</taxon>
        <taxon>Catarrhini</taxon>
        <taxon>Hominidae</taxon>
        <taxon>Pongo</taxon>
    </lineage>
</organism>
<keyword evidence="3" id="KW-1185">Reference proteome</keyword>
<evidence type="ECO:0000256" key="1">
    <source>
        <dbReference type="SAM" id="MobiDB-lite"/>
    </source>
</evidence>
<dbReference type="Ensembl" id="ENSPPYT00000037939.1">
    <property type="protein sequence ID" value="ENSPPYP00000033652.1"/>
    <property type="gene ID" value="ENSPPYG00000015992.2"/>
</dbReference>
<feature type="compositionally biased region" description="Basic and acidic residues" evidence="1">
    <location>
        <begin position="34"/>
        <end position="44"/>
    </location>
</feature>
<dbReference type="Proteomes" id="UP000001595">
    <property type="component" value="Chromosome 5"/>
</dbReference>
<feature type="region of interest" description="Disordered" evidence="1">
    <location>
        <begin position="19"/>
        <end position="54"/>
    </location>
</feature>
<sequence>MTQPTRPLVTCDLGSSKIYGTAAQATTSSGATSDSKDRRDRFGQRPEIGVGGQPQICFPRPTSAQQPVLFSLALRIPWSPNSLAPESQENLESPSPVDIFSESVPARQSPRHDIVWPQRPRGLMNSSEAAMKKSLPKSHLSRVIIHDNRIAQRIYEMEVSALEKTKKKISHYYEHLKKKFMTEQLRKLGRWREESVNIDRYLTFGIPRPV</sequence>
<dbReference type="PANTHER" id="PTHR35666:SF1">
    <property type="entry name" value="SIMILAR TO RIKEN CDNA 4921536K21"/>
    <property type="match status" value="1"/>
</dbReference>
<dbReference type="PANTHER" id="PTHR35666">
    <property type="entry name" value="SIMILAR TO RIKEN CDNA 4921536K21"/>
    <property type="match status" value="1"/>
</dbReference>
<dbReference type="Pfam" id="PF17666">
    <property type="entry name" value="DUF5528"/>
    <property type="match status" value="2"/>
</dbReference>
<evidence type="ECO:0000313" key="2">
    <source>
        <dbReference type="Ensembl" id="ENSPPYP00000033652.1"/>
    </source>
</evidence>
<dbReference type="GeneTree" id="ENSGT00390000011578"/>
<dbReference type="OMA" id="RKMSHLY"/>
<accession>A0A8I5UJ49</accession>
<protein>
    <submittedName>
        <fullName evidence="2">Uncharacterized protein</fullName>
    </submittedName>
</protein>